<evidence type="ECO:0000313" key="7">
    <source>
        <dbReference type="EMBL" id="KAJ3988452.1"/>
    </source>
</evidence>
<dbReference type="CDD" id="cd02340">
    <property type="entry name" value="ZZ_NBR1_like"/>
    <property type="match status" value="2"/>
</dbReference>
<reference evidence="7" key="1">
    <citation type="submission" date="2022-08" db="EMBL/GenBank/DDBJ databases">
        <authorList>
            <consortium name="DOE Joint Genome Institute"/>
            <person name="Min B."/>
            <person name="Riley R."/>
            <person name="Sierra-Patev S."/>
            <person name="Naranjo-Ortiz M."/>
            <person name="Looney B."/>
            <person name="Konkel Z."/>
            <person name="Slot J.C."/>
            <person name="Sakamoto Y."/>
            <person name="Steenwyk J.L."/>
            <person name="Rokas A."/>
            <person name="Carro J."/>
            <person name="Camarero S."/>
            <person name="Ferreira P."/>
            <person name="Molpeceres G."/>
            <person name="Ruiz-Duenas F.J."/>
            <person name="Serrano A."/>
            <person name="Henrissat B."/>
            <person name="Drula E."/>
            <person name="Hughes K.W."/>
            <person name="Mata J.L."/>
            <person name="Ishikawa N.K."/>
            <person name="Vargas-Isla R."/>
            <person name="Ushijima S."/>
            <person name="Smith C.A."/>
            <person name="Ahrendt S."/>
            <person name="Andreopoulos W."/>
            <person name="He G."/>
            <person name="Labutti K."/>
            <person name="Lipzen A."/>
            <person name="Ng V."/>
            <person name="Sandor L."/>
            <person name="Barry K."/>
            <person name="Martinez A.T."/>
            <person name="Xiao Y."/>
            <person name="Gibbons J.G."/>
            <person name="Terashima K."/>
            <person name="Hibbett D.S."/>
            <person name="Grigoriev I.V."/>
        </authorList>
    </citation>
    <scope>NUCLEOTIDE SEQUENCE</scope>
    <source>
        <strain evidence="7">TFB7829</strain>
    </source>
</reference>
<dbReference type="CDD" id="cd14947">
    <property type="entry name" value="NBR1_like"/>
    <property type="match status" value="1"/>
</dbReference>
<evidence type="ECO:0000256" key="1">
    <source>
        <dbReference type="ARBA" id="ARBA00022723"/>
    </source>
</evidence>
<feature type="compositionally biased region" description="Basic and acidic residues" evidence="5">
    <location>
        <begin position="761"/>
        <end position="776"/>
    </location>
</feature>
<dbReference type="PROSITE" id="PS01357">
    <property type="entry name" value="ZF_ZZ_1"/>
    <property type="match status" value="1"/>
</dbReference>
<dbReference type="CDD" id="cd02249">
    <property type="entry name" value="ZZ"/>
    <property type="match status" value="1"/>
</dbReference>
<evidence type="ECO:0000313" key="8">
    <source>
        <dbReference type="Proteomes" id="UP001163850"/>
    </source>
</evidence>
<dbReference type="EMBL" id="MU801909">
    <property type="protein sequence ID" value="KAJ3988452.1"/>
    <property type="molecule type" value="Genomic_DNA"/>
</dbReference>
<keyword evidence="3" id="KW-0862">Zinc</keyword>
<name>A0AA38UXR2_9AGAR</name>
<feature type="region of interest" description="Disordered" evidence="5">
    <location>
        <begin position="761"/>
        <end position="817"/>
    </location>
</feature>
<evidence type="ECO:0000256" key="2">
    <source>
        <dbReference type="ARBA" id="ARBA00022771"/>
    </source>
</evidence>
<dbReference type="InterPro" id="IPR043145">
    <property type="entry name" value="Znf_ZZ_sf"/>
</dbReference>
<dbReference type="InterPro" id="IPR013783">
    <property type="entry name" value="Ig-like_fold"/>
</dbReference>
<dbReference type="Pfam" id="PF00569">
    <property type="entry name" value="ZZ"/>
    <property type="match status" value="3"/>
</dbReference>
<evidence type="ECO:0000259" key="6">
    <source>
        <dbReference type="PROSITE" id="PS50135"/>
    </source>
</evidence>
<dbReference type="Gene3D" id="2.60.40.10">
    <property type="entry name" value="Immunoglobulins"/>
    <property type="match status" value="1"/>
</dbReference>
<dbReference type="PANTHER" id="PTHR20930">
    <property type="entry name" value="OVARIAN CARCINOMA ANTIGEN CA125-RELATED"/>
    <property type="match status" value="1"/>
</dbReference>
<dbReference type="InterPro" id="IPR032350">
    <property type="entry name" value="Nbr1_FW"/>
</dbReference>
<dbReference type="SMART" id="SM00291">
    <property type="entry name" value="ZnF_ZZ"/>
    <property type="match status" value="3"/>
</dbReference>
<evidence type="ECO:0000256" key="3">
    <source>
        <dbReference type="ARBA" id="ARBA00022833"/>
    </source>
</evidence>
<feature type="region of interest" description="Disordered" evidence="5">
    <location>
        <begin position="965"/>
        <end position="1055"/>
    </location>
</feature>
<evidence type="ECO:0000256" key="4">
    <source>
        <dbReference type="PROSITE-ProRule" id="PRU00228"/>
    </source>
</evidence>
<organism evidence="7 8">
    <name type="scientific">Lentinula detonsa</name>
    <dbReference type="NCBI Taxonomy" id="2804962"/>
    <lineage>
        <taxon>Eukaryota</taxon>
        <taxon>Fungi</taxon>
        <taxon>Dikarya</taxon>
        <taxon>Basidiomycota</taxon>
        <taxon>Agaricomycotina</taxon>
        <taxon>Agaricomycetes</taxon>
        <taxon>Agaricomycetidae</taxon>
        <taxon>Agaricales</taxon>
        <taxon>Marasmiineae</taxon>
        <taxon>Omphalotaceae</taxon>
        <taxon>Lentinula</taxon>
    </lineage>
</organism>
<dbReference type="SUPFAM" id="SSF57850">
    <property type="entry name" value="RING/U-box"/>
    <property type="match status" value="3"/>
</dbReference>
<feature type="region of interest" description="Disordered" evidence="5">
    <location>
        <begin position="655"/>
        <end position="680"/>
    </location>
</feature>
<dbReference type="GO" id="GO:0008270">
    <property type="term" value="F:zinc ion binding"/>
    <property type="evidence" value="ECO:0007669"/>
    <property type="project" value="UniProtKB-KW"/>
</dbReference>
<dbReference type="Pfam" id="PF16158">
    <property type="entry name" value="N_BRCA1_IG"/>
    <property type="match status" value="1"/>
</dbReference>
<dbReference type="Gene3D" id="3.30.60.90">
    <property type="match status" value="3"/>
</dbReference>
<feature type="compositionally biased region" description="Polar residues" evidence="5">
    <location>
        <begin position="1041"/>
        <end position="1054"/>
    </location>
</feature>
<keyword evidence="1" id="KW-0479">Metal-binding</keyword>
<keyword evidence="2 4" id="KW-0863">Zinc-finger</keyword>
<feature type="region of interest" description="Disordered" evidence="5">
    <location>
        <begin position="445"/>
        <end position="465"/>
    </location>
</feature>
<dbReference type="AlphaFoldDB" id="A0AA38UXR2"/>
<dbReference type="PANTHER" id="PTHR20930:SF0">
    <property type="entry name" value="PROTEIN ILRUN"/>
    <property type="match status" value="1"/>
</dbReference>
<feature type="compositionally biased region" description="Polar residues" evidence="5">
    <location>
        <begin position="656"/>
        <end position="667"/>
    </location>
</feature>
<comment type="caution">
    <text evidence="7">The sequence shown here is derived from an EMBL/GenBank/DDBJ whole genome shotgun (WGS) entry which is preliminary data.</text>
</comment>
<accession>A0AA38UXR2</accession>
<dbReference type="PROSITE" id="PS50135">
    <property type="entry name" value="ZF_ZZ_2"/>
    <property type="match status" value="2"/>
</dbReference>
<gene>
    <name evidence="7" type="ORF">F5890DRAFT_1403155</name>
</gene>
<dbReference type="Proteomes" id="UP001163850">
    <property type="component" value="Unassembled WGS sequence"/>
</dbReference>
<dbReference type="InterPro" id="IPR000433">
    <property type="entry name" value="Znf_ZZ"/>
</dbReference>
<sequence>MPFTVKATYRSETRKLSFPECSTFPSFDQLYHQLYRVFPISHSIVLSKLLFSPDSSNARLLLSREVRTAEEYALAVAPFAARAWISPLLRFSVSDETPHKLPAISHEAQQQASNPQKPVVSIPFPVVEPSFGRISYSHIPPPPIIFSSRPSPQEPMYAGKFETNISPVVPQHDSTSCCAIAQTKKDIQELITSFKVELDCAIASLESPIKDSTHSAPPKTPLQAPASSDVLQSSPILSLPSVPMYPPLCQYNLCWRCGVLKQGPWFDCAKCTNKLCTSCLETAMISDCFFGGPHVWKKQTCPNCVPGSTPVLTPSPLQSSPWGPAPLNSSFEFPLLPSVPTMLPVAREEVTAETSASPRVPFAVPVAQSESLRNENGQVVHHGVWCDFCHSVIEGVRHKCLDCPDYDLCTSCITGGGAGNHNPFHEFFEISEPGRVVVHNVFSGNGEREAAPQPPRRANEAPAQSNQPVVHTATCDLCESRIRGDRYKCLNCPDWDCCATCFTITEEHHPRHAFVKISHPDDYIRRATSTVKEHFASCDSCSRRILGIRYKCMHEDCPDFDLCRICEALPIAVHPAHHPFLKIKDAETVIPTVYRHNFGAPPVVASAISVQGRSASPPPARAPSPPGSYEFGYLRNPALRADDISSPEIKPPSPFYFSSESVRSQTPGYEPDQSPLPGPTAVRNFSPVSARSPSPVMMIPGAMPTFFNLPPIESLNPFPATLLSEVEGSAHVLPPVQSTGSSGFWPENFQEIKHLMRDEPSFSRDLRQSAESRLPVEESPLIGEKEPLLTRPASSRSPSDTDRSVPSLATPTAPVPPFVPLPSTPSALEPLSAEFVADRNITDGQVIAPGAEFLKAWVMRNGGSRPWPEGTELVFVAGESFAKDNSAIQPQLVGAVQPNEQIDLWTGELKAPEIPGRYVAYYRLRDGEGNFFGHSIWLDISVSETSHTDSSDTLASSEGYLSSSSIMVMPQGPSTPSAAANGGVPVSPMTAPSAHSVSDEVDISDNDSVTSGSLLSVPDSDSDEELWQDSRTSVFVERQSAEPQTTTLRGTQQPDEYVVLYDDAISSEEE</sequence>
<feature type="domain" description="ZZ-type" evidence="6">
    <location>
        <begin position="470"/>
        <end position="522"/>
    </location>
</feature>
<feature type="domain" description="ZZ-type" evidence="6">
    <location>
        <begin position="381"/>
        <end position="435"/>
    </location>
</feature>
<protein>
    <recommendedName>
        <fullName evidence="6">ZZ-type domain-containing protein</fullName>
    </recommendedName>
</protein>
<proteinExistence type="predicted"/>
<evidence type="ECO:0000256" key="5">
    <source>
        <dbReference type="SAM" id="MobiDB-lite"/>
    </source>
</evidence>